<name>A0A4D4J8Y6_9PSEU</name>
<reference evidence="3" key="1">
    <citation type="submission" date="2019-04" db="EMBL/GenBank/DDBJ databases">
        <title>Draft genome sequence of Pseudonocardiaceae bacterium SL3-2-4.</title>
        <authorList>
            <person name="Ningsih F."/>
            <person name="Yokota A."/>
            <person name="Sakai Y."/>
            <person name="Nanatani K."/>
            <person name="Yabe S."/>
            <person name="Oetari A."/>
            <person name="Sjamsuridzal W."/>
        </authorList>
    </citation>
    <scope>NUCLEOTIDE SEQUENCE [LARGE SCALE GENOMIC DNA]</scope>
    <source>
        <strain evidence="3">SL3-2-4</strain>
    </source>
</reference>
<sequence>MSVTLTDAPLDGRFTRDRLRAALAEICAGVGLDPRGARLLRFTSNAVFRLADQPIVVRIVGSRAMQHRVGKLVRVARWLAEHDVPAVRLVPGLEQPVHAAGYVATLWELAPEAGPRPGAGDLARLLRRLHELPPPPFDLPRWAPLDDVRRRVADAEELAPADRRFLMDRCAEVQAKLDRLRFPLPPGVVHGDAHLGNLIPTRDGPVLCDFDSTCFGPREWDLTPLPVGVQRFGHPPPWHRTLAREYGFDVTGWSGFAVLREARELKLTTSVLPILRSNPDVRVELRRRLAAFRSGDTSERWAPFR</sequence>
<gene>
    <name evidence="2" type="ORF">GTS_27610</name>
</gene>
<organism evidence="2 3">
    <name type="scientific">Gandjariella thermophila</name>
    <dbReference type="NCBI Taxonomy" id="1931992"/>
    <lineage>
        <taxon>Bacteria</taxon>
        <taxon>Bacillati</taxon>
        <taxon>Actinomycetota</taxon>
        <taxon>Actinomycetes</taxon>
        <taxon>Pseudonocardiales</taxon>
        <taxon>Pseudonocardiaceae</taxon>
        <taxon>Gandjariella</taxon>
    </lineage>
</organism>
<evidence type="ECO:0000313" key="3">
    <source>
        <dbReference type="Proteomes" id="UP000298860"/>
    </source>
</evidence>
<dbReference type="InterPro" id="IPR011009">
    <property type="entry name" value="Kinase-like_dom_sf"/>
</dbReference>
<dbReference type="EMBL" id="BJFL01000012">
    <property type="protein sequence ID" value="GDY31128.1"/>
    <property type="molecule type" value="Genomic_DNA"/>
</dbReference>
<evidence type="ECO:0000259" key="1">
    <source>
        <dbReference type="Pfam" id="PF01636"/>
    </source>
</evidence>
<dbReference type="Proteomes" id="UP000298860">
    <property type="component" value="Unassembled WGS sequence"/>
</dbReference>
<dbReference type="Pfam" id="PF01636">
    <property type="entry name" value="APH"/>
    <property type="match status" value="1"/>
</dbReference>
<keyword evidence="3" id="KW-1185">Reference proteome</keyword>
<evidence type="ECO:0000313" key="2">
    <source>
        <dbReference type="EMBL" id="GDY31128.1"/>
    </source>
</evidence>
<feature type="domain" description="Aminoglycoside phosphotransferase" evidence="1">
    <location>
        <begin position="44"/>
        <end position="253"/>
    </location>
</feature>
<dbReference type="OrthoDB" id="3723194at2"/>
<accession>A0A4D4J8Y6</accession>
<dbReference type="GO" id="GO:0016740">
    <property type="term" value="F:transferase activity"/>
    <property type="evidence" value="ECO:0007669"/>
    <property type="project" value="UniProtKB-KW"/>
</dbReference>
<dbReference type="InterPro" id="IPR002575">
    <property type="entry name" value="Aminoglycoside_PTrfase"/>
</dbReference>
<keyword evidence="2" id="KW-0808">Transferase</keyword>
<dbReference type="AlphaFoldDB" id="A0A4D4J8Y6"/>
<proteinExistence type="predicted"/>
<dbReference type="Gene3D" id="3.90.1200.10">
    <property type="match status" value="1"/>
</dbReference>
<dbReference type="RefSeq" id="WP_137814220.1">
    <property type="nucleotide sequence ID" value="NZ_BJFL01000012.1"/>
</dbReference>
<comment type="caution">
    <text evidence="2">The sequence shown here is derived from an EMBL/GenBank/DDBJ whole genome shotgun (WGS) entry which is preliminary data.</text>
</comment>
<dbReference type="SUPFAM" id="SSF56112">
    <property type="entry name" value="Protein kinase-like (PK-like)"/>
    <property type="match status" value="1"/>
</dbReference>
<protein>
    <submittedName>
        <fullName evidence="2">Aminoglycoside phosphotransferase</fullName>
    </submittedName>
</protein>